<name>A0A842YNP7_METTF</name>
<protein>
    <submittedName>
        <fullName evidence="7">Class I SAM-dependent methyltransferase family protein</fullName>
    </submittedName>
</protein>
<keyword evidence="5" id="KW-0819">tRNA processing</keyword>
<dbReference type="Pfam" id="PF25133">
    <property type="entry name" value="TYW2_N_2"/>
    <property type="match status" value="1"/>
</dbReference>
<organism evidence="7 8">
    <name type="scientific">Methanothermobacter thermautotrophicus</name>
    <name type="common">Methanobacterium thermoformicicum</name>
    <dbReference type="NCBI Taxonomy" id="145262"/>
    <lineage>
        <taxon>Archaea</taxon>
        <taxon>Methanobacteriati</taxon>
        <taxon>Methanobacteriota</taxon>
        <taxon>Methanomada group</taxon>
        <taxon>Methanobacteria</taxon>
        <taxon>Methanobacteriales</taxon>
        <taxon>Methanobacteriaceae</taxon>
        <taxon>Methanothermobacter</taxon>
    </lineage>
</organism>
<dbReference type="Gene3D" id="3.40.50.150">
    <property type="entry name" value="Vaccinia Virus protein VP39"/>
    <property type="match status" value="1"/>
</dbReference>
<feature type="domain" description="SAM-dependent methyltransferase TRM5/TYW2-type" evidence="6">
    <location>
        <begin position="90"/>
        <end position="337"/>
    </location>
</feature>
<evidence type="ECO:0000256" key="2">
    <source>
        <dbReference type="ARBA" id="ARBA00022603"/>
    </source>
</evidence>
<dbReference type="InterPro" id="IPR030382">
    <property type="entry name" value="MeTrfase_TRM5/TYW2"/>
</dbReference>
<dbReference type="InterPro" id="IPR056743">
    <property type="entry name" value="TRM5-TYW2-like_MTfase"/>
</dbReference>
<sequence>MKGLKVPKKMANDIIKMLADGSVLNRDYRIGRDHEYVYIPLREEAVVPEIEGAELVDHEFEESRRSPANFTEILKSKIPEDALASIRRSFDIIGDTVILEIPLELHDYRFIIGEAALEFTGRKAVYMKRSGVKGVTRTRELELIAGSPVSETIHREYGSRIKVDVKDVYFSPRLANERERVASQVKDGEVVLDMFAGAGPFAIAVARHGRASRIYAVDINPSAVSYIEENARLNHAEDVIVAVEGDVREFLRDRECFADHIIMNLPGSACEFLDDAIRAVRDGGVIHYYEFARDFRTPANRLKEAAKPFTVEILDKRRVKSRSPGVWHIGIDARIRKGDPLNQEKKVKLFRAAAKLDSPV</sequence>
<evidence type="ECO:0000313" key="7">
    <source>
        <dbReference type="EMBL" id="MBE2900618.1"/>
    </source>
</evidence>
<keyword evidence="3 7" id="KW-0808">Transferase</keyword>
<keyword evidence="4" id="KW-0949">S-adenosyl-L-methionine</keyword>
<dbReference type="CDD" id="cd02440">
    <property type="entry name" value="AdoMet_MTases"/>
    <property type="match status" value="1"/>
</dbReference>
<dbReference type="GO" id="GO:0005737">
    <property type="term" value="C:cytoplasm"/>
    <property type="evidence" value="ECO:0007669"/>
    <property type="project" value="TreeGrafter"/>
</dbReference>
<dbReference type="Pfam" id="PF02475">
    <property type="entry name" value="TRM5-TYW2_MTfase"/>
    <property type="match status" value="1"/>
</dbReference>
<dbReference type="InterPro" id="IPR040601">
    <property type="entry name" value="Trm5a/b_N"/>
</dbReference>
<dbReference type="InterPro" id="IPR056744">
    <property type="entry name" value="TRM5/TYW2-like_N"/>
</dbReference>
<gene>
    <name evidence="7" type="ORF">DNK57_07440</name>
</gene>
<dbReference type="Gene3D" id="3.30.300.110">
    <property type="entry name" value="Met-10+ protein-like domains"/>
    <property type="match status" value="1"/>
</dbReference>
<evidence type="ECO:0000259" key="6">
    <source>
        <dbReference type="PROSITE" id="PS51684"/>
    </source>
</evidence>
<dbReference type="InterPro" id="IPR029063">
    <property type="entry name" value="SAM-dependent_MTases_sf"/>
</dbReference>
<keyword evidence="2 7" id="KW-0489">Methyltransferase</keyword>
<dbReference type="OrthoDB" id="8079at2157"/>
<dbReference type="Proteomes" id="UP000646659">
    <property type="component" value="Unassembled WGS sequence"/>
</dbReference>
<evidence type="ECO:0000256" key="4">
    <source>
        <dbReference type="ARBA" id="ARBA00022691"/>
    </source>
</evidence>
<proteinExistence type="predicted"/>
<dbReference type="RefSeq" id="WP_192962344.1">
    <property type="nucleotide sequence ID" value="NZ_QKOF01000007.1"/>
</dbReference>
<dbReference type="Gene3D" id="3.30.70.2580">
    <property type="match status" value="1"/>
</dbReference>
<dbReference type="PANTHER" id="PTHR23245:SF36">
    <property type="entry name" value="TRNA (GUANINE(37)-N1)-METHYLTRANSFERASE"/>
    <property type="match status" value="1"/>
</dbReference>
<evidence type="ECO:0000256" key="3">
    <source>
        <dbReference type="ARBA" id="ARBA00022679"/>
    </source>
</evidence>
<dbReference type="PROSITE" id="PS51684">
    <property type="entry name" value="SAM_MT_TRM5_TYW2"/>
    <property type="match status" value="1"/>
</dbReference>
<reference evidence="7" key="1">
    <citation type="submission" date="2018-06" db="EMBL/GenBank/DDBJ databases">
        <title>Draft genome sequence of Methanothermobacter thermautotrophicus Strain WHS, a thermophilic, hydrogenotrophic methanogen isolated from Washburn Hot Springs in Yellowstone National Park, USA.</title>
        <authorList>
            <person name="Mckay L.J."/>
            <person name="Klingelsmith K."/>
            <person name="Inskeep W.P."/>
            <person name="Fields M.W."/>
        </authorList>
    </citation>
    <scope>NUCLEOTIDE SEQUENCE</scope>
    <source>
        <strain evidence="7">WHS</strain>
    </source>
</reference>
<evidence type="ECO:0000256" key="1">
    <source>
        <dbReference type="ARBA" id="ARBA00022490"/>
    </source>
</evidence>
<accession>A0A842YNP7</accession>
<dbReference type="AlphaFoldDB" id="A0A842YNP7"/>
<dbReference type="Pfam" id="PF18093">
    <property type="entry name" value="Trm5_N"/>
    <property type="match status" value="1"/>
</dbReference>
<keyword evidence="1" id="KW-0963">Cytoplasm</keyword>
<dbReference type="SUPFAM" id="SSF53335">
    <property type="entry name" value="S-adenosyl-L-methionine-dependent methyltransferases"/>
    <property type="match status" value="1"/>
</dbReference>
<evidence type="ECO:0000256" key="5">
    <source>
        <dbReference type="ARBA" id="ARBA00022694"/>
    </source>
</evidence>
<dbReference type="GO" id="GO:0008175">
    <property type="term" value="F:tRNA methyltransferase activity"/>
    <property type="evidence" value="ECO:0007669"/>
    <property type="project" value="TreeGrafter"/>
</dbReference>
<evidence type="ECO:0000313" key="8">
    <source>
        <dbReference type="Proteomes" id="UP000646659"/>
    </source>
</evidence>
<comment type="caution">
    <text evidence="7">The sequence shown here is derived from an EMBL/GenBank/DDBJ whole genome shotgun (WGS) entry which is preliminary data.</text>
</comment>
<dbReference type="GO" id="GO:0002939">
    <property type="term" value="P:tRNA N1-guanine methylation"/>
    <property type="evidence" value="ECO:0007669"/>
    <property type="project" value="TreeGrafter"/>
</dbReference>
<dbReference type="PANTHER" id="PTHR23245">
    <property type="entry name" value="TRNA METHYLTRANSFERASE"/>
    <property type="match status" value="1"/>
</dbReference>
<dbReference type="EMBL" id="QKOF01000007">
    <property type="protein sequence ID" value="MBE2900618.1"/>
    <property type="molecule type" value="Genomic_DNA"/>
</dbReference>